<evidence type="ECO:0000313" key="1">
    <source>
        <dbReference type="EMBL" id="MFC3197547.1"/>
    </source>
</evidence>
<dbReference type="RefSeq" id="WP_379021322.1">
    <property type="nucleotide sequence ID" value="NZ_JBHRTA010000022.1"/>
</dbReference>
<evidence type="ECO:0000313" key="2">
    <source>
        <dbReference type="Proteomes" id="UP001595526"/>
    </source>
</evidence>
<organism evidence="1 2">
    <name type="scientific">Parapedobacter deserti</name>
    <dbReference type="NCBI Taxonomy" id="1912957"/>
    <lineage>
        <taxon>Bacteria</taxon>
        <taxon>Pseudomonadati</taxon>
        <taxon>Bacteroidota</taxon>
        <taxon>Sphingobacteriia</taxon>
        <taxon>Sphingobacteriales</taxon>
        <taxon>Sphingobacteriaceae</taxon>
        <taxon>Parapedobacter</taxon>
    </lineage>
</organism>
<comment type="caution">
    <text evidence="1">The sequence shown here is derived from an EMBL/GenBank/DDBJ whole genome shotgun (WGS) entry which is preliminary data.</text>
</comment>
<protein>
    <submittedName>
        <fullName evidence="1">Uncharacterized protein</fullName>
    </submittedName>
</protein>
<sequence length="116" mass="13403">MKQSVIAYETLRTRFKAYRYLAVLLATRFWHQPNRCVCLPTGVALAVVLPKGEPCTCEDQLDPEWVAALQHQRKTDYDAFFETRGTVMLCAAQWLQLKAHLERTNPILQTHQNSIQ</sequence>
<gene>
    <name evidence="1" type="ORF">ACFOET_07970</name>
</gene>
<name>A0ABV7JQG7_9SPHI</name>
<reference evidence="2" key="1">
    <citation type="journal article" date="2019" name="Int. J. Syst. Evol. Microbiol.">
        <title>The Global Catalogue of Microorganisms (GCM) 10K type strain sequencing project: providing services to taxonomists for standard genome sequencing and annotation.</title>
        <authorList>
            <consortium name="The Broad Institute Genomics Platform"/>
            <consortium name="The Broad Institute Genome Sequencing Center for Infectious Disease"/>
            <person name="Wu L."/>
            <person name="Ma J."/>
        </authorList>
    </citation>
    <scope>NUCLEOTIDE SEQUENCE [LARGE SCALE GENOMIC DNA]</scope>
    <source>
        <strain evidence="2">KCTC 52416</strain>
    </source>
</reference>
<dbReference type="Proteomes" id="UP001595526">
    <property type="component" value="Unassembled WGS sequence"/>
</dbReference>
<dbReference type="EMBL" id="JBHRTA010000022">
    <property type="protein sequence ID" value="MFC3197547.1"/>
    <property type="molecule type" value="Genomic_DNA"/>
</dbReference>
<proteinExistence type="predicted"/>
<accession>A0ABV7JQG7</accession>
<keyword evidence="2" id="KW-1185">Reference proteome</keyword>